<proteinExistence type="predicted"/>
<accession>A0A9N8EW64</accession>
<dbReference type="Proteomes" id="UP001153069">
    <property type="component" value="Unassembled WGS sequence"/>
</dbReference>
<gene>
    <name evidence="1" type="ORF">SEMRO_2001_G310270.1</name>
</gene>
<dbReference type="Gene3D" id="3.40.50.720">
    <property type="entry name" value="NAD(P)-binding Rossmann-like Domain"/>
    <property type="match status" value="1"/>
</dbReference>
<protein>
    <submittedName>
        <fullName evidence="1">Trifunctional UDP-glucose 4,6-dehydratase/UDP-4-keto-6 (Partial)</fullName>
    </submittedName>
</protein>
<name>A0A9N8EW64_9STRA</name>
<dbReference type="InterPro" id="IPR036291">
    <property type="entry name" value="NAD(P)-bd_dom_sf"/>
</dbReference>
<evidence type="ECO:0000313" key="2">
    <source>
        <dbReference type="Proteomes" id="UP001153069"/>
    </source>
</evidence>
<dbReference type="SUPFAM" id="SSF51735">
    <property type="entry name" value="NAD(P)-binding Rossmann-fold domains"/>
    <property type="match status" value="1"/>
</dbReference>
<organism evidence="1 2">
    <name type="scientific">Seminavis robusta</name>
    <dbReference type="NCBI Taxonomy" id="568900"/>
    <lineage>
        <taxon>Eukaryota</taxon>
        <taxon>Sar</taxon>
        <taxon>Stramenopiles</taxon>
        <taxon>Ochrophyta</taxon>
        <taxon>Bacillariophyta</taxon>
        <taxon>Bacillariophyceae</taxon>
        <taxon>Bacillariophycidae</taxon>
        <taxon>Naviculales</taxon>
        <taxon>Naviculaceae</taxon>
        <taxon>Seminavis</taxon>
    </lineage>
</organism>
<dbReference type="EMBL" id="CAICTM010001999">
    <property type="protein sequence ID" value="CAB9527460.1"/>
    <property type="molecule type" value="Genomic_DNA"/>
</dbReference>
<sequence>MSSEKPMTKVLIFGGKTGWIGGQMHDMCKEKGIEVVNAETRIENRESLAKELDEVKPSHVLMSAGKRRRIHQSWGHLPRDIQSSNDIDADCLG</sequence>
<dbReference type="AlphaFoldDB" id="A0A9N8EW64"/>
<dbReference type="OrthoDB" id="16464at2759"/>
<feature type="non-terminal residue" evidence="1">
    <location>
        <position position="1"/>
    </location>
</feature>
<keyword evidence="2" id="KW-1185">Reference proteome</keyword>
<reference evidence="1" key="1">
    <citation type="submission" date="2020-06" db="EMBL/GenBank/DDBJ databases">
        <authorList>
            <consortium name="Plant Systems Biology data submission"/>
        </authorList>
    </citation>
    <scope>NUCLEOTIDE SEQUENCE</scope>
    <source>
        <strain evidence="1">D6</strain>
    </source>
</reference>
<evidence type="ECO:0000313" key="1">
    <source>
        <dbReference type="EMBL" id="CAB9527460.1"/>
    </source>
</evidence>
<comment type="caution">
    <text evidence="1">The sequence shown here is derived from an EMBL/GenBank/DDBJ whole genome shotgun (WGS) entry which is preliminary data.</text>
</comment>